<dbReference type="PANTHER" id="PTHR11439:SF500">
    <property type="entry name" value="RNA-DIRECTED DNA POLYMERASE"/>
    <property type="match status" value="1"/>
</dbReference>
<keyword evidence="3" id="KW-1185">Reference proteome</keyword>
<evidence type="ECO:0000259" key="1">
    <source>
        <dbReference type="Pfam" id="PF07727"/>
    </source>
</evidence>
<dbReference type="OMA" id="IRPDICC"/>
<dbReference type="Proteomes" id="UP000075243">
    <property type="component" value="Chromosome 5"/>
</dbReference>
<proteinExistence type="predicted"/>
<dbReference type="EMBL" id="CM003607">
    <property type="protein sequence ID" value="KYP67562.1"/>
    <property type="molecule type" value="Genomic_DNA"/>
</dbReference>
<organism evidence="2 3">
    <name type="scientific">Cajanus cajan</name>
    <name type="common">Pigeon pea</name>
    <name type="synonym">Cajanus indicus</name>
    <dbReference type="NCBI Taxonomy" id="3821"/>
    <lineage>
        <taxon>Eukaryota</taxon>
        <taxon>Viridiplantae</taxon>
        <taxon>Streptophyta</taxon>
        <taxon>Embryophyta</taxon>
        <taxon>Tracheophyta</taxon>
        <taxon>Spermatophyta</taxon>
        <taxon>Magnoliopsida</taxon>
        <taxon>eudicotyledons</taxon>
        <taxon>Gunneridae</taxon>
        <taxon>Pentapetalae</taxon>
        <taxon>rosids</taxon>
        <taxon>fabids</taxon>
        <taxon>Fabales</taxon>
        <taxon>Fabaceae</taxon>
        <taxon>Papilionoideae</taxon>
        <taxon>50 kb inversion clade</taxon>
        <taxon>NPAAA clade</taxon>
        <taxon>indigoferoid/millettioid clade</taxon>
        <taxon>Phaseoleae</taxon>
        <taxon>Cajanus</taxon>
    </lineage>
</organism>
<sequence>MVTRAKDGIVKPRLQPTLLLTRTEPKTTRQALSDSTWFAAMQAEHNTLLHNGTWSLVPLPPNRTPIGCKWVFRVKENLDATVHKYKARLVAKGFHQQFGYDYNETFSPVIKPVTARLILTLVLTHRWPLKQLDVNNAFLNGTLAEEVYMTQPTGFESSDKTLVCRLHKAIYGLKQAPRAWFEKLKSTLLQFHFQASKCDPSLFVYSVDNNIIYVLVYVDDIIITGNNSIVLQSLVSRLHSAFSLKDLRDLDYFLGIEVKNQSDGSLILTQSKYIRNLLNRTDMEASKPISSPMVSGCKLSKIRSEKFPDASLYRSVVGALQYATIIRPEISFSVNKVCQFMSQPLEQHWIVVKRILRYLKGIISWGLRLQPSPSTSSLSIQAYCDADWASDPDDRRSTSGASIFLGPNLVSWWSKKQNVVACSSTEAEYRSLALAAAEVMWIQTLLSELRVNHSPPVIFCDNMSIVALAHNPVLHARTKHME</sequence>
<dbReference type="InterPro" id="IPR013103">
    <property type="entry name" value="RVT_2"/>
</dbReference>
<accession>A0A151TKH9</accession>
<dbReference type="Gramene" id="C.cajan_23226.t">
    <property type="protein sequence ID" value="C.cajan_23226.t.cds1"/>
    <property type="gene ID" value="C.cajan_23226"/>
</dbReference>
<dbReference type="CDD" id="cd09272">
    <property type="entry name" value="RNase_HI_RT_Ty1"/>
    <property type="match status" value="1"/>
</dbReference>
<dbReference type="AlphaFoldDB" id="A0A151TKH9"/>
<dbReference type="PANTHER" id="PTHR11439">
    <property type="entry name" value="GAG-POL-RELATED RETROTRANSPOSON"/>
    <property type="match status" value="1"/>
</dbReference>
<feature type="domain" description="Reverse transcriptase Ty1/copia-type" evidence="1">
    <location>
        <begin position="51"/>
        <end position="294"/>
    </location>
</feature>
<dbReference type="Pfam" id="PF07727">
    <property type="entry name" value="RVT_2"/>
    <property type="match status" value="1"/>
</dbReference>
<evidence type="ECO:0000313" key="3">
    <source>
        <dbReference type="Proteomes" id="UP000075243"/>
    </source>
</evidence>
<gene>
    <name evidence="2" type="ORF">KK1_023906</name>
</gene>
<dbReference type="InterPro" id="IPR043502">
    <property type="entry name" value="DNA/RNA_pol_sf"/>
</dbReference>
<name>A0A151TKH9_CAJCA</name>
<dbReference type="SUPFAM" id="SSF56672">
    <property type="entry name" value="DNA/RNA polymerases"/>
    <property type="match status" value="1"/>
</dbReference>
<evidence type="ECO:0000313" key="2">
    <source>
        <dbReference type="EMBL" id="KYP67562.1"/>
    </source>
</evidence>
<reference evidence="2 3" key="1">
    <citation type="journal article" date="2012" name="Nat. Biotechnol.">
        <title>Draft genome sequence of pigeonpea (Cajanus cajan), an orphan legume crop of resource-poor farmers.</title>
        <authorList>
            <person name="Varshney R.K."/>
            <person name="Chen W."/>
            <person name="Li Y."/>
            <person name="Bharti A.K."/>
            <person name="Saxena R.K."/>
            <person name="Schlueter J.A."/>
            <person name="Donoghue M.T."/>
            <person name="Azam S."/>
            <person name="Fan G."/>
            <person name="Whaley A.M."/>
            <person name="Farmer A.D."/>
            <person name="Sheridan J."/>
            <person name="Iwata A."/>
            <person name="Tuteja R."/>
            <person name="Penmetsa R.V."/>
            <person name="Wu W."/>
            <person name="Upadhyaya H.D."/>
            <person name="Yang S.P."/>
            <person name="Shah T."/>
            <person name="Saxena K.B."/>
            <person name="Michael T."/>
            <person name="McCombie W.R."/>
            <person name="Yang B."/>
            <person name="Zhang G."/>
            <person name="Yang H."/>
            <person name="Wang J."/>
            <person name="Spillane C."/>
            <person name="Cook D.R."/>
            <person name="May G.D."/>
            <person name="Xu X."/>
            <person name="Jackson S.A."/>
        </authorList>
    </citation>
    <scope>NUCLEOTIDE SEQUENCE [LARGE SCALE GENOMIC DNA]</scope>
    <source>
        <strain evidence="3">cv. Asha</strain>
    </source>
</reference>
<protein>
    <submittedName>
        <fullName evidence="2">Retrovirus-related Pol polyprotein from transposon TNT 1-94</fullName>
    </submittedName>
</protein>